<feature type="transmembrane region" description="Helical" evidence="6">
    <location>
        <begin position="313"/>
        <end position="331"/>
    </location>
</feature>
<feature type="transmembrane region" description="Helical" evidence="6">
    <location>
        <begin position="83"/>
        <end position="109"/>
    </location>
</feature>
<comment type="subcellular location">
    <subcellularLocation>
        <location evidence="1">Cell membrane</location>
        <topology evidence="1">Multi-pass membrane protein</topology>
    </subcellularLocation>
</comment>
<feature type="transmembrane region" description="Helical" evidence="6">
    <location>
        <begin position="337"/>
        <end position="359"/>
    </location>
</feature>
<dbReference type="Pfam" id="PF13520">
    <property type="entry name" value="AA_permease_2"/>
    <property type="match status" value="1"/>
</dbReference>
<comment type="caution">
    <text evidence="7">The sequence shown here is derived from an EMBL/GenBank/DDBJ whole genome shotgun (WGS) entry which is preliminary data.</text>
</comment>
<feature type="transmembrane region" description="Helical" evidence="6">
    <location>
        <begin position="115"/>
        <end position="135"/>
    </location>
</feature>
<keyword evidence="3 6" id="KW-0812">Transmembrane</keyword>
<evidence type="ECO:0000313" key="8">
    <source>
        <dbReference type="Proteomes" id="UP000289859"/>
    </source>
</evidence>
<evidence type="ECO:0000313" key="7">
    <source>
        <dbReference type="EMBL" id="RXG14818.1"/>
    </source>
</evidence>
<feature type="transmembrane region" description="Helical" evidence="6">
    <location>
        <begin position="219"/>
        <end position="241"/>
    </location>
</feature>
<keyword evidence="8" id="KW-1185">Reference proteome</keyword>
<feature type="transmembrane region" description="Helical" evidence="6">
    <location>
        <begin position="261"/>
        <end position="293"/>
    </location>
</feature>
<proteinExistence type="predicted"/>
<keyword evidence="2" id="KW-1003">Cell membrane</keyword>
<dbReference type="PIRSF" id="PIRSF006060">
    <property type="entry name" value="AA_transporter"/>
    <property type="match status" value="1"/>
</dbReference>
<dbReference type="InterPro" id="IPR050367">
    <property type="entry name" value="APC_superfamily"/>
</dbReference>
<feature type="transmembrane region" description="Helical" evidence="6">
    <location>
        <begin position="379"/>
        <end position="395"/>
    </location>
</feature>
<feature type="transmembrane region" description="Helical" evidence="6">
    <location>
        <begin position="41"/>
        <end position="62"/>
    </location>
</feature>
<dbReference type="Proteomes" id="UP000289859">
    <property type="component" value="Unassembled WGS sequence"/>
</dbReference>
<keyword evidence="4 6" id="KW-1133">Transmembrane helix</keyword>
<sequence>MAELKKSLGTLRLTFYGVGTIVGAGIYTVIGAAAGQAGTDLWLSFIFAAIAASVSAMSYAELSSTYPNAGAEFIFVRKAFPKIDIPSFLTGWTIAFHSSATIAAVLLAFSGYFNTFFNIPSLLVSYAVLLILAFISITGIKKSSTANIIMVSIQLLGLFILIAVGLLETGPPKSEFFKVESFSGTLAATATLFFVYTGFEHMAALGSEVKNPGKTIPRAFLLTMVFTTIIYLLISFTVLNISDPAEIAKVNSPLSLAASNLNSWLPVALAVAALFATANAAFSGIISISRLLFGMASVGELPKFMTKTNAQKVPWVTTLVVMAAVAAFLLLGDIKIVAGMSSLGALLVFVAVNIALIVLRYKAPDKERPFKVPLSIGKVPILPILAIIISLSLVVQFNWQVYVAFVGAIIVGIVLDYFLDKKSKNEMDPEKKKNCSTIKMKLWNGPLKNLKPVWMASILQ</sequence>
<dbReference type="PANTHER" id="PTHR42770:SF11">
    <property type="entry name" value="INNER MEMBRANE TRANSPORT PROTEIN YBAT"/>
    <property type="match status" value="1"/>
</dbReference>
<evidence type="ECO:0000256" key="3">
    <source>
        <dbReference type="ARBA" id="ARBA00022692"/>
    </source>
</evidence>
<dbReference type="Gene3D" id="1.20.1740.10">
    <property type="entry name" value="Amino acid/polyamine transporter I"/>
    <property type="match status" value="1"/>
</dbReference>
<evidence type="ECO:0000256" key="5">
    <source>
        <dbReference type="ARBA" id="ARBA00023136"/>
    </source>
</evidence>
<protein>
    <submittedName>
        <fullName evidence="7">Amino acid/polyamine/organocation transporter (APC superfamily)</fullName>
    </submittedName>
</protein>
<dbReference type="AlphaFoldDB" id="A0A4Q0NV10"/>
<name>A0A4Q0NV10_9FLAO</name>
<dbReference type="InterPro" id="IPR002293">
    <property type="entry name" value="AA/rel_permease1"/>
</dbReference>
<dbReference type="GO" id="GO:0005886">
    <property type="term" value="C:plasma membrane"/>
    <property type="evidence" value="ECO:0007669"/>
    <property type="project" value="UniProtKB-SubCell"/>
</dbReference>
<evidence type="ECO:0000256" key="2">
    <source>
        <dbReference type="ARBA" id="ARBA00022475"/>
    </source>
</evidence>
<feature type="transmembrane region" description="Helical" evidence="6">
    <location>
        <begin position="13"/>
        <end position="35"/>
    </location>
</feature>
<evidence type="ECO:0000256" key="4">
    <source>
        <dbReference type="ARBA" id="ARBA00022989"/>
    </source>
</evidence>
<dbReference type="EMBL" id="QOVK01000021">
    <property type="protein sequence ID" value="RXG14818.1"/>
    <property type="molecule type" value="Genomic_DNA"/>
</dbReference>
<dbReference type="RefSeq" id="WP_225573953.1">
    <property type="nucleotide sequence ID" value="NZ_JBHUOO010000009.1"/>
</dbReference>
<dbReference type="PANTHER" id="PTHR42770">
    <property type="entry name" value="AMINO ACID TRANSPORTER-RELATED"/>
    <property type="match status" value="1"/>
</dbReference>
<evidence type="ECO:0000256" key="1">
    <source>
        <dbReference type="ARBA" id="ARBA00004651"/>
    </source>
</evidence>
<feature type="transmembrane region" description="Helical" evidence="6">
    <location>
        <begin position="147"/>
        <end position="167"/>
    </location>
</feature>
<evidence type="ECO:0000256" key="6">
    <source>
        <dbReference type="SAM" id="Phobius"/>
    </source>
</evidence>
<dbReference type="GO" id="GO:0022857">
    <property type="term" value="F:transmembrane transporter activity"/>
    <property type="evidence" value="ECO:0007669"/>
    <property type="project" value="InterPro"/>
</dbReference>
<feature type="transmembrane region" description="Helical" evidence="6">
    <location>
        <begin position="401"/>
        <end position="419"/>
    </location>
</feature>
<keyword evidence="5 6" id="KW-0472">Membrane</keyword>
<organism evidence="7 8">
    <name type="scientific">Leeuwenhoekiella polynyae</name>
    <dbReference type="NCBI Taxonomy" id="1550906"/>
    <lineage>
        <taxon>Bacteria</taxon>
        <taxon>Pseudomonadati</taxon>
        <taxon>Bacteroidota</taxon>
        <taxon>Flavobacteriia</taxon>
        <taxon>Flavobacteriales</taxon>
        <taxon>Flavobacteriaceae</taxon>
        <taxon>Leeuwenhoekiella</taxon>
    </lineage>
</organism>
<feature type="transmembrane region" description="Helical" evidence="6">
    <location>
        <begin position="179"/>
        <end position="199"/>
    </location>
</feature>
<gene>
    <name evidence="7" type="ORF">DSM02_3420</name>
</gene>
<accession>A0A4Q0NV10</accession>
<reference evidence="7 8" key="1">
    <citation type="submission" date="2018-07" db="EMBL/GenBank/DDBJ databases">
        <title>Leeuwenhoekiella genomics.</title>
        <authorList>
            <person name="Tahon G."/>
            <person name="Willems A."/>
        </authorList>
    </citation>
    <scope>NUCLEOTIDE SEQUENCE [LARGE SCALE GENOMIC DNA]</scope>
    <source>
        <strain evidence="7 8">LMG 29608</strain>
    </source>
</reference>